<dbReference type="EMBL" id="BAFO02000005">
    <property type="protein sequence ID" value="GAD81846.1"/>
    <property type="molecule type" value="Genomic_DNA"/>
</dbReference>
<evidence type="ECO:0000313" key="1">
    <source>
        <dbReference type="EMBL" id="GAD81846.1"/>
    </source>
</evidence>
<gene>
    <name evidence="1" type="ORF">NCAST_05_02830</name>
</gene>
<dbReference type="AlphaFoldDB" id="U5E6E6"/>
<keyword evidence="2" id="KW-1185">Reference proteome</keyword>
<name>U5E6E6_NOCAS</name>
<dbReference type="Proteomes" id="UP000017048">
    <property type="component" value="Unassembled WGS sequence"/>
</dbReference>
<accession>U5E6E6</accession>
<dbReference type="eggNOG" id="ENOG50322VI">
    <property type="taxonomic scope" value="Bacteria"/>
</dbReference>
<comment type="caution">
    <text evidence="1">The sequence shown here is derived from an EMBL/GenBank/DDBJ whole genome shotgun (WGS) entry which is preliminary data.</text>
</comment>
<organism evidence="1 2">
    <name type="scientific">Nocardia asteroides NBRC 15531</name>
    <dbReference type="NCBI Taxonomy" id="1110697"/>
    <lineage>
        <taxon>Bacteria</taxon>
        <taxon>Bacillati</taxon>
        <taxon>Actinomycetota</taxon>
        <taxon>Actinomycetes</taxon>
        <taxon>Mycobacteriales</taxon>
        <taxon>Nocardiaceae</taxon>
        <taxon>Nocardia</taxon>
    </lineage>
</organism>
<evidence type="ECO:0000313" key="2">
    <source>
        <dbReference type="Proteomes" id="UP000017048"/>
    </source>
</evidence>
<sequence length="274" mass="30150">MRHPSRGRPELIKCSDYEFDHAWSSGQRRFYFEVRKLMCCTRKSHRELSRGAEISKDSVLRLLAGQYRFGPRESTLRQIYKFATSTIDRDLGLIAWEHLVELRLEIAGRSGGYATTAPLLAAVACPQCRTAFPSEPAESTVLDTDAGEIAVGVDVPVPLCEGDRHIDADIAWPSRGLLWPPASDLAGFIVAGQLESSSRLIHHVGTDATPEEAASAVIACRDLELLDAVDAIISYAGLRADREILQILRPLLHHERLADADALLNRALSSGGQR</sequence>
<reference evidence="1 2" key="1">
    <citation type="journal article" date="2014" name="BMC Genomics">
        <title>Genome based analysis of type-I polyketide synthase and nonribosomal peptide synthetase gene clusters in seven strains of five representative Nocardia species.</title>
        <authorList>
            <person name="Komaki H."/>
            <person name="Ichikawa N."/>
            <person name="Hosoyama A."/>
            <person name="Takahashi-Nakaguchi A."/>
            <person name="Matsuzawa T."/>
            <person name="Suzuki K."/>
            <person name="Fujita N."/>
            <person name="Gonoi T."/>
        </authorList>
    </citation>
    <scope>NUCLEOTIDE SEQUENCE [LARGE SCALE GENOMIC DNA]</scope>
    <source>
        <strain evidence="1 2">NBRC 15531</strain>
    </source>
</reference>
<proteinExistence type="predicted"/>
<protein>
    <submittedName>
        <fullName evidence="1">Uncharacterized protein</fullName>
    </submittedName>
</protein>